<feature type="transmembrane region" description="Helical" evidence="1">
    <location>
        <begin position="12"/>
        <end position="37"/>
    </location>
</feature>
<protein>
    <submittedName>
        <fullName evidence="2">Uncharacterized protein</fullName>
    </submittedName>
</protein>
<keyword evidence="1" id="KW-0812">Transmembrane</keyword>
<comment type="caution">
    <text evidence="2">The sequence shown here is derived from an EMBL/GenBank/DDBJ whole genome shotgun (WGS) entry which is preliminary data.</text>
</comment>
<name>A0AAW9E2N9_KLEAE</name>
<dbReference type="RefSeq" id="WP_032706607.1">
    <property type="nucleotide sequence ID" value="NZ_CAKNDN010000006.1"/>
</dbReference>
<dbReference type="PROSITE" id="PS51257">
    <property type="entry name" value="PROKAR_LIPOPROTEIN"/>
    <property type="match status" value="1"/>
</dbReference>
<gene>
    <name evidence="2" type="ORF">SJ059_13230</name>
</gene>
<feature type="transmembrane region" description="Helical" evidence="1">
    <location>
        <begin position="57"/>
        <end position="74"/>
    </location>
</feature>
<keyword evidence="1" id="KW-1133">Transmembrane helix</keyword>
<keyword evidence="1" id="KW-0472">Membrane</keyword>
<evidence type="ECO:0000256" key="1">
    <source>
        <dbReference type="SAM" id="Phobius"/>
    </source>
</evidence>
<dbReference type="EMBL" id="JAWZZT010000010">
    <property type="protein sequence ID" value="MDX7015415.1"/>
    <property type="molecule type" value="Genomic_DNA"/>
</dbReference>
<proteinExistence type="predicted"/>
<dbReference type="Proteomes" id="UP001279012">
    <property type="component" value="Unassembled WGS sequence"/>
</dbReference>
<sequence>MTFKKWLSVFVYLLASCALGMNIFVVILLYGVRFFFWAMFDVPFEIHIDDLIKYSKAATFAGIIVAVGCWWIYYQGYKKNRNR</sequence>
<evidence type="ECO:0000313" key="2">
    <source>
        <dbReference type="EMBL" id="MDX7015415.1"/>
    </source>
</evidence>
<organism evidence="2 3">
    <name type="scientific">Klebsiella aerogenes</name>
    <name type="common">Enterobacter aerogenes</name>
    <dbReference type="NCBI Taxonomy" id="548"/>
    <lineage>
        <taxon>Bacteria</taxon>
        <taxon>Pseudomonadati</taxon>
        <taxon>Pseudomonadota</taxon>
        <taxon>Gammaproteobacteria</taxon>
        <taxon>Enterobacterales</taxon>
        <taxon>Enterobacteriaceae</taxon>
        <taxon>Klebsiella/Raoultella group</taxon>
        <taxon>Klebsiella</taxon>
    </lineage>
</organism>
<dbReference type="AlphaFoldDB" id="A0AAW9E2N9"/>
<accession>A0AAW9E2N9</accession>
<reference evidence="2" key="1">
    <citation type="submission" date="2023-11" db="EMBL/GenBank/DDBJ databases">
        <title>Detection of rare carbapenemases in Enterobacterales - comparison of two colorimetric and two CIM-based carbapenemase assays.</title>
        <authorList>
            <person name="Schaffarczyk L."/>
            <person name="Noster J."/>
            <person name="Stelzer Y."/>
            <person name="Sattler J."/>
            <person name="Gatermann S."/>
            <person name="Hamprecht A."/>
        </authorList>
    </citation>
    <scope>NUCLEOTIDE SEQUENCE</scope>
    <source>
        <strain evidence="2">CIM-Cont-037</strain>
    </source>
</reference>
<evidence type="ECO:0000313" key="3">
    <source>
        <dbReference type="Proteomes" id="UP001279012"/>
    </source>
</evidence>